<organism evidence="8 9">
    <name type="scientific">Pedobacter nutrimenti</name>
    <dbReference type="NCBI Taxonomy" id="1241337"/>
    <lineage>
        <taxon>Bacteria</taxon>
        <taxon>Pseudomonadati</taxon>
        <taxon>Bacteroidota</taxon>
        <taxon>Sphingobacteriia</taxon>
        <taxon>Sphingobacteriales</taxon>
        <taxon>Sphingobacteriaceae</taxon>
        <taxon>Pedobacter</taxon>
    </lineage>
</organism>
<dbReference type="FunFam" id="3.30.565.10:FF:000006">
    <property type="entry name" value="Sensor histidine kinase WalK"/>
    <property type="match status" value="1"/>
</dbReference>
<feature type="domain" description="Histidine kinase" evidence="7">
    <location>
        <begin position="178"/>
        <end position="395"/>
    </location>
</feature>
<evidence type="ECO:0000256" key="5">
    <source>
        <dbReference type="ARBA" id="ARBA00022777"/>
    </source>
</evidence>
<evidence type="ECO:0000313" key="9">
    <source>
        <dbReference type="Proteomes" id="UP000248198"/>
    </source>
</evidence>
<dbReference type="SUPFAM" id="SSF47384">
    <property type="entry name" value="Homodimeric domain of signal transducing histidine kinase"/>
    <property type="match status" value="1"/>
</dbReference>
<dbReference type="OrthoDB" id="9811889at2"/>
<keyword evidence="3" id="KW-0597">Phosphoprotein</keyword>
<evidence type="ECO:0000313" key="8">
    <source>
        <dbReference type="EMBL" id="PYF71536.1"/>
    </source>
</evidence>
<evidence type="ECO:0000256" key="3">
    <source>
        <dbReference type="ARBA" id="ARBA00022553"/>
    </source>
</evidence>
<dbReference type="SUPFAM" id="SSF55874">
    <property type="entry name" value="ATPase domain of HSP90 chaperone/DNA topoisomerase II/histidine kinase"/>
    <property type="match status" value="1"/>
</dbReference>
<dbReference type="SMART" id="SM00065">
    <property type="entry name" value="GAF"/>
    <property type="match status" value="1"/>
</dbReference>
<dbReference type="InterPro" id="IPR004358">
    <property type="entry name" value="Sig_transdc_His_kin-like_C"/>
</dbReference>
<dbReference type="AlphaFoldDB" id="A0A318U9D7"/>
<dbReference type="InterPro" id="IPR029016">
    <property type="entry name" value="GAF-like_dom_sf"/>
</dbReference>
<gene>
    <name evidence="8" type="ORF">B0O44_107151</name>
</gene>
<dbReference type="InterPro" id="IPR005467">
    <property type="entry name" value="His_kinase_dom"/>
</dbReference>
<dbReference type="PANTHER" id="PTHR43711">
    <property type="entry name" value="TWO-COMPONENT HISTIDINE KINASE"/>
    <property type="match status" value="1"/>
</dbReference>
<accession>A0A318U9D7</accession>
<dbReference type="GO" id="GO:0000155">
    <property type="term" value="F:phosphorelay sensor kinase activity"/>
    <property type="evidence" value="ECO:0007669"/>
    <property type="project" value="InterPro"/>
</dbReference>
<dbReference type="PROSITE" id="PS50109">
    <property type="entry name" value="HIS_KIN"/>
    <property type="match status" value="1"/>
</dbReference>
<dbReference type="EC" id="2.7.13.3" evidence="2"/>
<dbReference type="PRINTS" id="PR00344">
    <property type="entry name" value="BCTRLSENSOR"/>
</dbReference>
<keyword evidence="4" id="KW-0808">Transferase</keyword>
<reference evidence="8 9" key="1">
    <citation type="submission" date="2018-06" db="EMBL/GenBank/DDBJ databases">
        <title>Genomic Encyclopedia of Archaeal and Bacterial Type Strains, Phase II (KMG-II): from individual species to whole genera.</title>
        <authorList>
            <person name="Goeker M."/>
        </authorList>
    </citation>
    <scope>NUCLEOTIDE SEQUENCE [LARGE SCALE GENOMIC DNA]</scope>
    <source>
        <strain evidence="8 9">DSM 27372</strain>
    </source>
</reference>
<comment type="catalytic activity">
    <reaction evidence="1">
        <text>ATP + protein L-histidine = ADP + protein N-phospho-L-histidine.</text>
        <dbReference type="EC" id="2.7.13.3"/>
    </reaction>
</comment>
<dbReference type="Pfam" id="PF00512">
    <property type="entry name" value="HisKA"/>
    <property type="match status" value="1"/>
</dbReference>
<dbReference type="Proteomes" id="UP000248198">
    <property type="component" value="Unassembled WGS sequence"/>
</dbReference>
<protein>
    <recommendedName>
        <fullName evidence="2">histidine kinase</fullName>
        <ecNumber evidence="2">2.7.13.3</ecNumber>
    </recommendedName>
</protein>
<dbReference type="SMART" id="SM00388">
    <property type="entry name" value="HisKA"/>
    <property type="match status" value="1"/>
</dbReference>
<dbReference type="EMBL" id="QKLU01000007">
    <property type="protein sequence ID" value="PYF71536.1"/>
    <property type="molecule type" value="Genomic_DNA"/>
</dbReference>
<dbReference type="CDD" id="cd00082">
    <property type="entry name" value="HisKA"/>
    <property type="match status" value="1"/>
</dbReference>
<name>A0A318U9D7_9SPHI</name>
<evidence type="ECO:0000256" key="2">
    <source>
        <dbReference type="ARBA" id="ARBA00012438"/>
    </source>
</evidence>
<dbReference type="SMART" id="SM00387">
    <property type="entry name" value="HATPase_c"/>
    <property type="match status" value="1"/>
</dbReference>
<dbReference type="InterPro" id="IPR036097">
    <property type="entry name" value="HisK_dim/P_sf"/>
</dbReference>
<evidence type="ECO:0000259" key="7">
    <source>
        <dbReference type="PROSITE" id="PS50109"/>
    </source>
</evidence>
<dbReference type="InterPro" id="IPR003594">
    <property type="entry name" value="HATPase_dom"/>
</dbReference>
<keyword evidence="5" id="KW-0418">Kinase</keyword>
<dbReference type="InterPro" id="IPR003018">
    <property type="entry name" value="GAF"/>
</dbReference>
<keyword evidence="9" id="KW-1185">Reference proteome</keyword>
<comment type="caution">
    <text evidence="8">The sequence shown here is derived from an EMBL/GenBank/DDBJ whole genome shotgun (WGS) entry which is preliminary data.</text>
</comment>
<dbReference type="InterPro" id="IPR036890">
    <property type="entry name" value="HATPase_C_sf"/>
</dbReference>
<dbReference type="InterPro" id="IPR003661">
    <property type="entry name" value="HisK_dim/P_dom"/>
</dbReference>
<dbReference type="SUPFAM" id="SSF55781">
    <property type="entry name" value="GAF domain-like"/>
    <property type="match status" value="1"/>
</dbReference>
<keyword evidence="6" id="KW-0902">Two-component regulatory system</keyword>
<sequence>MMISNNFSAAEAERIKELKRYEILDTPPDFSFDRLTRLAAKLFDVPVAIISLVDQDRVWFKSRHGIDVQQVALNPGLCTATILTDEVYVVQDALEEESTFLNPLVTGDFALRFYAGAPLRTKEGYNLGSFCIIDKKPRNLNEEDKQVMKELAGVVMDHLEARLSARQANAQQNQLLQIAAHDLKNPLTTIPVRADLIKLKKHDPEAVDKMCDQIKQAGLKMTRTIDDLLTTASIESGRISLYTFKLDFADIVSQIVDSNQALADNKGQEIELNIEGRPYVIADEQRLIEVVDNLISNAIKYSPKGEQIKVNIAHKDQKAVLVVKDNGPGLTQEDKDQLFQRFAKLSAKPTGGESSTGLGLSIVKQLVDAHNGRVWAESEGLNTGSAFIVEIPSIN</sequence>
<dbReference type="InterPro" id="IPR050736">
    <property type="entry name" value="Sensor_HK_Regulatory"/>
</dbReference>
<dbReference type="CDD" id="cd00075">
    <property type="entry name" value="HATPase"/>
    <property type="match status" value="1"/>
</dbReference>
<dbReference type="Gene3D" id="3.30.450.40">
    <property type="match status" value="1"/>
</dbReference>
<dbReference type="Gene3D" id="1.10.287.130">
    <property type="match status" value="1"/>
</dbReference>
<proteinExistence type="predicted"/>
<evidence type="ECO:0000256" key="4">
    <source>
        <dbReference type="ARBA" id="ARBA00022679"/>
    </source>
</evidence>
<dbReference type="Gene3D" id="3.30.565.10">
    <property type="entry name" value="Histidine kinase-like ATPase, C-terminal domain"/>
    <property type="match status" value="1"/>
</dbReference>
<evidence type="ECO:0000256" key="1">
    <source>
        <dbReference type="ARBA" id="ARBA00000085"/>
    </source>
</evidence>
<dbReference type="RefSeq" id="WP_110833681.1">
    <property type="nucleotide sequence ID" value="NZ_QKLU01000007.1"/>
</dbReference>
<dbReference type="Pfam" id="PF02518">
    <property type="entry name" value="HATPase_c"/>
    <property type="match status" value="1"/>
</dbReference>
<evidence type="ECO:0000256" key="6">
    <source>
        <dbReference type="ARBA" id="ARBA00023012"/>
    </source>
</evidence>
<dbReference type="Pfam" id="PF01590">
    <property type="entry name" value="GAF"/>
    <property type="match status" value="1"/>
</dbReference>
<dbReference type="PANTHER" id="PTHR43711:SF30">
    <property type="entry name" value="HISTIDINE KINASE"/>
    <property type="match status" value="1"/>
</dbReference>